<feature type="domain" description="Aminotransferase class V" evidence="11">
    <location>
        <begin position="114"/>
        <end position="321"/>
    </location>
</feature>
<proteinExistence type="inferred from homology"/>
<dbReference type="Gene3D" id="1.10.260.50">
    <property type="match status" value="1"/>
</dbReference>
<evidence type="ECO:0000313" key="13">
    <source>
        <dbReference type="Proteomes" id="UP000027647"/>
    </source>
</evidence>
<evidence type="ECO:0000256" key="10">
    <source>
        <dbReference type="ARBA" id="ARBA00050776"/>
    </source>
</evidence>
<keyword evidence="6" id="KW-0479">Metal-binding</keyword>
<dbReference type="PANTHER" id="PTHR11601:SF34">
    <property type="entry name" value="CYSTEINE DESULFURASE"/>
    <property type="match status" value="1"/>
</dbReference>
<evidence type="ECO:0000256" key="1">
    <source>
        <dbReference type="ARBA" id="ARBA00001933"/>
    </source>
</evidence>
<dbReference type="OrthoDB" id="9808002at2"/>
<keyword evidence="9" id="KW-0411">Iron-sulfur</keyword>
<keyword evidence="12" id="KW-0032">Aminotransferase</keyword>
<gene>
    <name evidence="12" type="ORF">EH31_07780</name>
</gene>
<dbReference type="RefSeq" id="WP_034959384.1">
    <property type="nucleotide sequence ID" value="NZ_JMIW01000002.1"/>
</dbReference>
<dbReference type="GO" id="GO:0051536">
    <property type="term" value="F:iron-sulfur cluster binding"/>
    <property type="evidence" value="ECO:0007669"/>
    <property type="project" value="UniProtKB-KW"/>
</dbReference>
<evidence type="ECO:0000256" key="5">
    <source>
        <dbReference type="ARBA" id="ARBA00022679"/>
    </source>
</evidence>
<dbReference type="Proteomes" id="UP000027647">
    <property type="component" value="Unassembled WGS sequence"/>
</dbReference>
<comment type="function">
    <text evidence="2">Catalyzes the removal of elemental sulfur atoms from cysteine to produce alanine. Seems to participate in the biosynthesis of the nitrogenase metalloclusters by providing the inorganic sulfur required for the Fe-S core formation.</text>
</comment>
<name>A0A074MBU3_ERYLO</name>
<comment type="catalytic activity">
    <reaction evidence="10">
        <text>(sulfur carrier)-H + L-cysteine = (sulfur carrier)-SH + L-alanine</text>
        <dbReference type="Rhea" id="RHEA:43892"/>
        <dbReference type="Rhea" id="RHEA-COMP:14737"/>
        <dbReference type="Rhea" id="RHEA-COMP:14739"/>
        <dbReference type="ChEBI" id="CHEBI:29917"/>
        <dbReference type="ChEBI" id="CHEBI:35235"/>
        <dbReference type="ChEBI" id="CHEBI:57972"/>
        <dbReference type="ChEBI" id="CHEBI:64428"/>
        <dbReference type="EC" id="2.8.1.7"/>
    </reaction>
</comment>
<evidence type="ECO:0000256" key="4">
    <source>
        <dbReference type="ARBA" id="ARBA00013558"/>
    </source>
</evidence>
<comment type="caution">
    <text evidence="12">The sequence shown here is derived from an EMBL/GenBank/DDBJ whole genome shotgun (WGS) entry which is preliminary data.</text>
</comment>
<evidence type="ECO:0000256" key="6">
    <source>
        <dbReference type="ARBA" id="ARBA00022723"/>
    </source>
</evidence>
<sequence length="329" mass="34966">MTNRIYLDHAATTPLRPEARAAMEEGFALWANPSSPHAEGRRAKNALEDARARVKAALSWSGEVIFTSGASESLWLALNRSKASRRIVSAVEHDAVFRAAPDAEISSDESTFDASTLLAVQHVNSETGVINPVSQMAETIKSSGAVLLSDCAQSAGKLDLPDADMLVVSAHKLGGPIGIGALLVRDWALLEPMGGHERGYRQGTENMPAALGFASALEAGDWLTTPKERAGFAKELGDDLLTFGDQTDYIFALAHPSMSAQALLIRLDAMGIAVSAGSACSSGTLKKSRVLDAFGVSDEVAARTIRVSLGWNTTTVDLDRFLEAWRSLS</sequence>
<keyword evidence="13" id="KW-1185">Reference proteome</keyword>
<evidence type="ECO:0000256" key="2">
    <source>
        <dbReference type="ARBA" id="ARBA00003120"/>
    </source>
</evidence>
<evidence type="ECO:0000313" key="12">
    <source>
        <dbReference type="EMBL" id="KEO90924.1"/>
    </source>
</evidence>
<accession>A0A074MBU3</accession>
<dbReference type="InterPro" id="IPR000192">
    <property type="entry name" value="Aminotrans_V_dom"/>
</dbReference>
<dbReference type="SUPFAM" id="SSF53383">
    <property type="entry name" value="PLP-dependent transferases"/>
    <property type="match status" value="1"/>
</dbReference>
<dbReference type="GO" id="GO:0046872">
    <property type="term" value="F:metal ion binding"/>
    <property type="evidence" value="ECO:0007669"/>
    <property type="project" value="UniProtKB-KW"/>
</dbReference>
<evidence type="ECO:0000256" key="8">
    <source>
        <dbReference type="ARBA" id="ARBA00023004"/>
    </source>
</evidence>
<dbReference type="InterPro" id="IPR016454">
    <property type="entry name" value="Cysteine_dSase"/>
</dbReference>
<organism evidence="12 13">
    <name type="scientific">Erythrobacter longus</name>
    <dbReference type="NCBI Taxonomy" id="1044"/>
    <lineage>
        <taxon>Bacteria</taxon>
        <taxon>Pseudomonadati</taxon>
        <taxon>Pseudomonadota</taxon>
        <taxon>Alphaproteobacteria</taxon>
        <taxon>Sphingomonadales</taxon>
        <taxon>Erythrobacteraceae</taxon>
        <taxon>Erythrobacter/Porphyrobacter group</taxon>
        <taxon>Erythrobacter</taxon>
    </lineage>
</organism>
<dbReference type="Pfam" id="PF00266">
    <property type="entry name" value="Aminotran_5"/>
    <property type="match status" value="2"/>
</dbReference>
<evidence type="ECO:0000256" key="9">
    <source>
        <dbReference type="ARBA" id="ARBA00023014"/>
    </source>
</evidence>
<dbReference type="Gene3D" id="3.90.1150.10">
    <property type="entry name" value="Aspartate Aminotransferase, domain 1"/>
    <property type="match status" value="2"/>
</dbReference>
<dbReference type="Gene3D" id="3.40.640.10">
    <property type="entry name" value="Type I PLP-dependent aspartate aminotransferase-like (Major domain)"/>
    <property type="match status" value="2"/>
</dbReference>
<protein>
    <recommendedName>
        <fullName evidence="4">Cysteine desulfurase</fullName>
    </recommendedName>
</protein>
<comment type="similarity">
    <text evidence="3">Belongs to the class-V pyridoxal-phosphate-dependent aminotransferase family. NifS/IscS subfamily.</text>
</comment>
<dbReference type="STRING" id="1044.EH31_07780"/>
<dbReference type="PIRSF" id="PIRSF005572">
    <property type="entry name" value="NifS"/>
    <property type="match status" value="1"/>
</dbReference>
<dbReference type="InterPro" id="IPR015421">
    <property type="entry name" value="PyrdxlP-dep_Trfase_major"/>
</dbReference>
<keyword evidence="8" id="KW-0408">Iron</keyword>
<comment type="cofactor">
    <cofactor evidence="1">
        <name>pyridoxal 5'-phosphate</name>
        <dbReference type="ChEBI" id="CHEBI:597326"/>
    </cofactor>
</comment>
<dbReference type="InterPro" id="IPR015422">
    <property type="entry name" value="PyrdxlP-dep_Trfase_small"/>
</dbReference>
<keyword evidence="7" id="KW-0663">Pyridoxal phosphate</keyword>
<reference evidence="12 13" key="1">
    <citation type="submission" date="2014-04" db="EMBL/GenBank/DDBJ databases">
        <title>A comprehensive comparison of genomes of Erythrobacter spp. strains.</title>
        <authorList>
            <person name="Zheng Q."/>
        </authorList>
    </citation>
    <scope>NUCLEOTIDE SEQUENCE [LARGE SCALE GENOMIC DNA]</scope>
    <source>
        <strain evidence="12 13">DSM 6997</strain>
    </source>
</reference>
<dbReference type="InterPro" id="IPR015424">
    <property type="entry name" value="PyrdxlP-dep_Trfase"/>
</dbReference>
<keyword evidence="5 12" id="KW-0808">Transferase</keyword>
<feature type="domain" description="Aminotransferase class V" evidence="11">
    <location>
        <begin position="5"/>
        <end position="101"/>
    </location>
</feature>
<dbReference type="eggNOG" id="COG1104">
    <property type="taxonomic scope" value="Bacteria"/>
</dbReference>
<dbReference type="EMBL" id="JMIW01000002">
    <property type="protein sequence ID" value="KEO90924.1"/>
    <property type="molecule type" value="Genomic_DNA"/>
</dbReference>
<dbReference type="GO" id="GO:0008483">
    <property type="term" value="F:transaminase activity"/>
    <property type="evidence" value="ECO:0007669"/>
    <property type="project" value="UniProtKB-KW"/>
</dbReference>
<dbReference type="GO" id="GO:0031071">
    <property type="term" value="F:cysteine desulfurase activity"/>
    <property type="evidence" value="ECO:0007669"/>
    <property type="project" value="UniProtKB-EC"/>
</dbReference>
<dbReference type="AlphaFoldDB" id="A0A074MBU3"/>
<evidence type="ECO:0000259" key="11">
    <source>
        <dbReference type="Pfam" id="PF00266"/>
    </source>
</evidence>
<evidence type="ECO:0000256" key="3">
    <source>
        <dbReference type="ARBA" id="ARBA00006490"/>
    </source>
</evidence>
<dbReference type="PANTHER" id="PTHR11601">
    <property type="entry name" value="CYSTEINE DESULFURYLASE FAMILY MEMBER"/>
    <property type="match status" value="1"/>
</dbReference>
<evidence type="ECO:0000256" key="7">
    <source>
        <dbReference type="ARBA" id="ARBA00022898"/>
    </source>
</evidence>